<feature type="binding site" evidence="6">
    <location>
        <begin position="234"/>
        <end position="238"/>
    </location>
    <ligand>
        <name>FAD</name>
        <dbReference type="ChEBI" id="CHEBI:57692"/>
    </ligand>
</feature>
<dbReference type="GO" id="GO:0000719">
    <property type="term" value="P:photoreactive repair"/>
    <property type="evidence" value="ECO:0007669"/>
    <property type="project" value="TreeGrafter"/>
</dbReference>
<dbReference type="Gene3D" id="1.25.40.80">
    <property type="match status" value="1"/>
</dbReference>
<dbReference type="InterPro" id="IPR002081">
    <property type="entry name" value="Cryptochrome/DNA_photolyase_1"/>
</dbReference>
<organism evidence="9 10">
    <name type="scientific">Photobacterium aquae</name>
    <dbReference type="NCBI Taxonomy" id="1195763"/>
    <lineage>
        <taxon>Bacteria</taxon>
        <taxon>Pseudomonadati</taxon>
        <taxon>Pseudomonadota</taxon>
        <taxon>Gammaproteobacteria</taxon>
        <taxon>Vibrionales</taxon>
        <taxon>Vibrionaceae</taxon>
        <taxon>Photobacterium</taxon>
    </lineage>
</organism>
<evidence type="ECO:0000256" key="7">
    <source>
        <dbReference type="RuleBase" id="RU367151"/>
    </source>
</evidence>
<dbReference type="GO" id="GO:0071949">
    <property type="term" value="F:FAD binding"/>
    <property type="evidence" value="ECO:0007669"/>
    <property type="project" value="TreeGrafter"/>
</dbReference>
<dbReference type="PATRIC" id="fig|1195763.3.peg.3848"/>
<dbReference type="Proteomes" id="UP000036097">
    <property type="component" value="Unassembled WGS sequence"/>
</dbReference>
<dbReference type="Pfam" id="PF03441">
    <property type="entry name" value="FAD_binding_7"/>
    <property type="match status" value="1"/>
</dbReference>
<keyword evidence="10" id="KW-1185">Reference proteome</keyword>
<evidence type="ECO:0000256" key="3">
    <source>
        <dbReference type="ARBA" id="ARBA00022630"/>
    </source>
</evidence>
<dbReference type="GO" id="GO:0003677">
    <property type="term" value="F:DNA binding"/>
    <property type="evidence" value="ECO:0007669"/>
    <property type="project" value="TreeGrafter"/>
</dbReference>
<feature type="domain" description="Photolyase/cryptochrome alpha/beta" evidence="8">
    <location>
        <begin position="2"/>
        <end position="134"/>
    </location>
</feature>
<dbReference type="STRING" id="1195763.ABT56_18020"/>
<protein>
    <recommendedName>
        <fullName evidence="2 7">Cryptochrome DASH</fullName>
    </recommendedName>
</protein>
<dbReference type="InterPro" id="IPR005101">
    <property type="entry name" value="Cryptochr/Photolyase_FAD-bd"/>
</dbReference>
<comment type="function">
    <text evidence="7">May have a photoreceptor function.</text>
</comment>
<dbReference type="PANTHER" id="PTHR11455:SF22">
    <property type="entry name" value="CRYPTOCHROME DASH"/>
    <property type="match status" value="1"/>
</dbReference>
<feature type="binding site" evidence="6">
    <location>
        <position position="221"/>
    </location>
    <ligand>
        <name>FAD</name>
        <dbReference type="ChEBI" id="CHEBI:57692"/>
    </ligand>
</feature>
<dbReference type="SUPFAM" id="SSF48173">
    <property type="entry name" value="Cryptochrome/photolyase FAD-binding domain"/>
    <property type="match status" value="1"/>
</dbReference>
<evidence type="ECO:0000256" key="6">
    <source>
        <dbReference type="PIRSR" id="PIRSR602081-1"/>
    </source>
</evidence>
<dbReference type="InterPro" id="IPR036134">
    <property type="entry name" value="Crypto/Photolyase_FAD-like_sf"/>
</dbReference>
<dbReference type="SUPFAM" id="SSF52425">
    <property type="entry name" value="Cryptochrome/photolyase, N-terminal domain"/>
    <property type="match status" value="1"/>
</dbReference>
<evidence type="ECO:0000259" key="8">
    <source>
        <dbReference type="PROSITE" id="PS51645"/>
    </source>
</evidence>
<name>A0A0J1GVQ0_9GAMM</name>
<dbReference type="Pfam" id="PF00875">
    <property type="entry name" value="DNA_photolyase"/>
    <property type="match status" value="1"/>
</dbReference>
<evidence type="ECO:0000256" key="5">
    <source>
        <dbReference type="ARBA" id="ARBA00022991"/>
    </source>
</evidence>
<dbReference type="InterPro" id="IPR014133">
    <property type="entry name" value="Cry_DASH"/>
</dbReference>
<dbReference type="Gene3D" id="3.40.50.620">
    <property type="entry name" value="HUPs"/>
    <property type="match status" value="1"/>
</dbReference>
<gene>
    <name evidence="9" type="ORF">ABT56_18020</name>
</gene>
<comment type="similarity">
    <text evidence="1 7">Belongs to the DNA photolyase class-1 family.</text>
</comment>
<comment type="caution">
    <text evidence="9">The sequence shown here is derived from an EMBL/GenBank/DDBJ whole genome shotgun (WGS) entry which is preliminary data.</text>
</comment>
<dbReference type="InterPro" id="IPR006050">
    <property type="entry name" value="DNA_photolyase_N"/>
</dbReference>
<dbReference type="GO" id="GO:0003913">
    <property type="term" value="F:DNA photolyase activity"/>
    <property type="evidence" value="ECO:0007669"/>
    <property type="project" value="InterPro"/>
</dbReference>
<dbReference type="NCBIfam" id="TIGR02765">
    <property type="entry name" value="crypto_DASH"/>
    <property type="match status" value="1"/>
</dbReference>
<dbReference type="OrthoDB" id="9772484at2"/>
<evidence type="ECO:0000313" key="9">
    <source>
        <dbReference type="EMBL" id="KLV03711.1"/>
    </source>
</evidence>
<keyword evidence="3 6" id="KW-0285">Flavoprotein</keyword>
<evidence type="ECO:0000256" key="4">
    <source>
        <dbReference type="ARBA" id="ARBA00022827"/>
    </source>
</evidence>
<feature type="binding site" evidence="6">
    <location>
        <begin position="371"/>
        <end position="373"/>
    </location>
    <ligand>
        <name>FAD</name>
        <dbReference type="ChEBI" id="CHEBI:57692"/>
    </ligand>
</feature>
<proteinExistence type="inferred from homology"/>
<evidence type="ECO:0000313" key="10">
    <source>
        <dbReference type="Proteomes" id="UP000036097"/>
    </source>
</evidence>
<accession>A0A0J1GVQ0</accession>
<reference evidence="9 10" key="1">
    <citation type="submission" date="2015-05" db="EMBL/GenBank/DDBJ databases">
        <title>Photobacterium galathea sp. nov.</title>
        <authorList>
            <person name="Machado H."/>
            <person name="Gram L."/>
        </authorList>
    </citation>
    <scope>NUCLEOTIDE SEQUENCE [LARGE SCALE GENOMIC DNA]</scope>
    <source>
        <strain evidence="9 10">CGMCC 1.12159</strain>
    </source>
</reference>
<keyword evidence="5 7" id="KW-0157">Chromophore</keyword>
<dbReference type="PROSITE" id="PS51645">
    <property type="entry name" value="PHR_CRY_ALPHA_BETA"/>
    <property type="match status" value="1"/>
</dbReference>
<sequence length="436" mass="51034">MATGIYLFQNDLRLHDNPAFSLACEEVDHLICVYCLPPGNANQYPYRMTQLGYARQQFLLQSLDSLREQLHSYGQVLHVLLEHPLDILPQLISQFSVSAVYSSEHAGIYENRIWQTLQGRYPFLVFRQVAGHTLFDRTELPFDIKELPETFSAFRRQVDDIPIRNPLSSITRMPPAIKSINDYDVVSPMLNSRHDNPFTGGELAGLEHIKHYFASDKPRNYKITRNQLDGWDYSTKFSPWLALGCLSPHTIIRVLENYEHQHGANDSTGWIKFELLWREYFQWYAHCYGTKMYHFAGIRNRRPHTAFYPERFRRWCEGNTPYPIVNACMNQLRQTGFMSNRGRQLVASCLVNELELDWRYGAGYFEQHLIDYDLASNWGNWQYLAGVGADPREHRRFNLDKQTAQYDPEQRFIRSWQGNKHDGGMDSVDAADWPIY</sequence>
<dbReference type="AlphaFoldDB" id="A0A0J1GVQ0"/>
<dbReference type="PRINTS" id="PR00147">
    <property type="entry name" value="DNAPHOTLYASE"/>
</dbReference>
<evidence type="ECO:0000256" key="2">
    <source>
        <dbReference type="ARBA" id="ARBA00017881"/>
    </source>
</evidence>
<dbReference type="PANTHER" id="PTHR11455">
    <property type="entry name" value="CRYPTOCHROME"/>
    <property type="match status" value="1"/>
</dbReference>
<dbReference type="InterPro" id="IPR014729">
    <property type="entry name" value="Rossmann-like_a/b/a_fold"/>
</dbReference>
<dbReference type="RefSeq" id="WP_047880297.1">
    <property type="nucleotide sequence ID" value="NZ_LDOT01000027.1"/>
</dbReference>
<keyword evidence="4 6" id="KW-0274">FAD</keyword>
<dbReference type="InterPro" id="IPR036155">
    <property type="entry name" value="Crypto/Photolyase_N_sf"/>
</dbReference>
<dbReference type="EMBL" id="LDOT01000027">
    <property type="protein sequence ID" value="KLV03711.1"/>
    <property type="molecule type" value="Genomic_DNA"/>
</dbReference>
<dbReference type="Gene3D" id="1.10.579.10">
    <property type="entry name" value="DNA Cyclobutane Dipyrimidine Photolyase, subunit A, domain 3"/>
    <property type="match status" value="1"/>
</dbReference>
<comment type="cofactor">
    <cofactor evidence="7">
        <name>(6R)-5,10-methylene-5,6,7,8-tetrahydrofolate</name>
        <dbReference type="ChEBI" id="CHEBI:15636"/>
    </cofactor>
    <text evidence="7">Binds 1 5,10-methenyltetrahydrofolate (MTHF) per subunit.</text>
</comment>
<evidence type="ECO:0000256" key="1">
    <source>
        <dbReference type="ARBA" id="ARBA00005862"/>
    </source>
</evidence>
<comment type="cofactor">
    <cofactor evidence="6 7">
        <name>FAD</name>
        <dbReference type="ChEBI" id="CHEBI:57692"/>
    </cofactor>
    <text evidence="6 7">Binds 1 FAD per subunit.</text>
</comment>